<protein>
    <submittedName>
        <fullName evidence="5">Vicilin-like seed storage protein At2g18540 isoform X1</fullName>
    </submittedName>
</protein>
<dbReference type="SMART" id="SM00835">
    <property type="entry name" value="Cupin_1"/>
    <property type="match status" value="1"/>
</dbReference>
<dbReference type="InterPro" id="IPR014710">
    <property type="entry name" value="RmlC-like_jellyroll"/>
</dbReference>
<dbReference type="InterPro" id="IPR011051">
    <property type="entry name" value="RmlC_Cupin_sf"/>
</dbReference>
<dbReference type="CDD" id="cd02244">
    <property type="entry name" value="cupin_7S_vicilin-like_N"/>
    <property type="match status" value="1"/>
</dbReference>
<proteinExistence type="predicted"/>
<reference evidence="5" key="1">
    <citation type="submission" date="2025-08" db="UniProtKB">
        <authorList>
            <consortium name="RefSeq"/>
        </authorList>
    </citation>
    <scope>IDENTIFICATION</scope>
    <source>
        <tissue evidence="5">Young leaves</tissue>
    </source>
</reference>
<dbReference type="Pfam" id="PF00190">
    <property type="entry name" value="Cupin_1"/>
    <property type="match status" value="1"/>
</dbReference>
<keyword evidence="4" id="KW-1185">Reference proteome</keyword>
<evidence type="ECO:0000256" key="2">
    <source>
        <dbReference type="SAM" id="SignalP"/>
    </source>
</evidence>
<dbReference type="Gene3D" id="2.60.120.10">
    <property type="entry name" value="Jelly Rolls"/>
    <property type="match status" value="2"/>
</dbReference>
<dbReference type="OrthoDB" id="1932894at2759"/>
<evidence type="ECO:0000313" key="5">
    <source>
        <dbReference type="RefSeq" id="XP_008798757.2"/>
    </source>
</evidence>
<feature type="compositionally biased region" description="Basic and acidic residues" evidence="1">
    <location>
        <begin position="420"/>
        <end position="583"/>
    </location>
</feature>
<accession>A0A8B7CGP8</accession>
<dbReference type="SUPFAM" id="SSF51182">
    <property type="entry name" value="RmlC-like cupins"/>
    <property type="match status" value="1"/>
</dbReference>
<dbReference type="Proteomes" id="UP000228380">
    <property type="component" value="Unplaced"/>
</dbReference>
<evidence type="ECO:0000256" key="1">
    <source>
        <dbReference type="SAM" id="MobiDB-lite"/>
    </source>
</evidence>
<dbReference type="PANTHER" id="PTHR31189">
    <property type="entry name" value="OS03G0336100 PROTEIN-RELATED"/>
    <property type="match status" value="1"/>
</dbReference>
<feature type="domain" description="Cupin type-1" evidence="3">
    <location>
        <begin position="236"/>
        <end position="395"/>
    </location>
</feature>
<dbReference type="AlphaFoldDB" id="A0A8B7CGP8"/>
<dbReference type="GeneID" id="103713559"/>
<evidence type="ECO:0000259" key="3">
    <source>
        <dbReference type="SMART" id="SM00835"/>
    </source>
</evidence>
<feature type="region of interest" description="Disordered" evidence="1">
    <location>
        <begin position="420"/>
        <end position="737"/>
    </location>
</feature>
<dbReference type="CDD" id="cd02245">
    <property type="entry name" value="cupin_7S_vicilin-like_C"/>
    <property type="match status" value="1"/>
</dbReference>
<name>A0A8B7CGP8_PHODC</name>
<evidence type="ECO:0000313" key="4">
    <source>
        <dbReference type="Proteomes" id="UP000228380"/>
    </source>
</evidence>
<gene>
    <name evidence="5" type="primary">LOC103713559</name>
</gene>
<feature type="signal peptide" evidence="2">
    <location>
        <begin position="1"/>
        <end position="22"/>
    </location>
</feature>
<feature type="compositionally biased region" description="Basic and acidic residues" evidence="1">
    <location>
        <begin position="693"/>
        <end position="737"/>
    </location>
</feature>
<feature type="compositionally biased region" description="Basic and acidic residues" evidence="1">
    <location>
        <begin position="591"/>
        <end position="682"/>
    </location>
</feature>
<organism evidence="4 5">
    <name type="scientific">Phoenix dactylifera</name>
    <name type="common">Date palm</name>
    <dbReference type="NCBI Taxonomy" id="42345"/>
    <lineage>
        <taxon>Eukaryota</taxon>
        <taxon>Viridiplantae</taxon>
        <taxon>Streptophyta</taxon>
        <taxon>Embryophyta</taxon>
        <taxon>Tracheophyta</taxon>
        <taxon>Spermatophyta</taxon>
        <taxon>Magnoliopsida</taxon>
        <taxon>Liliopsida</taxon>
        <taxon>Arecaceae</taxon>
        <taxon>Coryphoideae</taxon>
        <taxon>Phoeniceae</taxon>
        <taxon>Phoenix</taxon>
    </lineage>
</organism>
<dbReference type="RefSeq" id="XP_008798757.2">
    <property type="nucleotide sequence ID" value="XM_008800535.4"/>
</dbReference>
<dbReference type="KEGG" id="pda:103713559"/>
<feature type="chain" id="PRO_5034819752" evidence="2">
    <location>
        <begin position="23"/>
        <end position="737"/>
    </location>
</feature>
<dbReference type="InterPro" id="IPR050253">
    <property type="entry name" value="Seed_Storage-Functional"/>
</dbReference>
<keyword evidence="2" id="KW-0732">Signal</keyword>
<dbReference type="PANTHER" id="PTHR31189:SF7">
    <property type="entry name" value="OS03G0197300 PROTEIN"/>
    <property type="match status" value="1"/>
</dbReference>
<sequence>MGKMTSTLLAAIFLWSLVTINGEGFPKFGRLVPMESRRTLVTTDSGLITAADVHDGYRGLYHLQFITMEPSSLFLPVLLHTDMLFYVQTGSGTVSYTTEDGTTRVDVERGDIYRLEEGTVFYVRSHPSPMREKLRINAIFDTNNMENPSESFVGAYSNISDLVRGFDEKVLEMGFGVSKEIIRSIEGVKPPSIIPFTPKKNESKKHNWKEGIFEALLGSPTDIINKKKKKTKTKTFNIYSTSPDVENCNGWSIAVTKKEFRSLKGSHFGVFMVNLTEGSMMGPHWNPTATEIAVVIEGQGMVQVVCPSKPSGEGGDTFRCQNTQFRVKEGDLFVVPRYHPMVQISFNNNSFVFVGFSTMVKKNYPQFLVGERSVLQTIERGILEVSFNSSNTTIETLLTSQRESIMLSCTSCAEELERKVEEEVERQKKEEEEARKREEEEARKREEEEEARREEEEARRREEEEEARREEEEARRREEEEAKKREEEEARRREEEEAKKREEEEARRREEEEAKKREEEEARRREEEEARREEEEARRREEEEAKKREEEEARRREEEEAKKKEEEEARRREEEEAKKKEEEATREEEETERREEEEAREREEKEAKRIEEEEAKRREEARMREEEEAKKREEEARRREEEETKKREEEEAKRREEEEAPTTREKEQTTEEKQEAARKEGGGRGWKKGGGRGGEEERRVNKKQKGEEEPTEREREEEQATRRLERQREEIHERERG</sequence>
<dbReference type="InterPro" id="IPR006045">
    <property type="entry name" value="Cupin_1"/>
</dbReference>